<dbReference type="EMBL" id="SJSM01000001">
    <property type="protein sequence ID" value="TCC99440.1"/>
    <property type="molecule type" value="Genomic_DNA"/>
</dbReference>
<sequence length="214" mass="24110">MARLPKGILGPIIGLVGPVVGVVWNGVPYVRSKPKKKKKKKGKKSLRQLANEGKFKFGNDWMIPFHPYIIAGFQNLPIDKPAISIAFAINYSQAIIGDYPDFGIDFSKVVLSIGDLPGLEEPVMELVAPDRMELRWEYINRRLTSFDDQIMLVLYNKELAMTDGFIGGIKRTTKKCSFQFNEELIGKSMEVYVSVISLNRKKIANSVYLGRIEP</sequence>
<accession>A0A4R0NFZ5</accession>
<keyword evidence="1" id="KW-0812">Transmembrane</keyword>
<dbReference type="OrthoDB" id="665435at2"/>
<proteinExistence type="predicted"/>
<keyword evidence="1" id="KW-0472">Membrane</keyword>
<dbReference type="InterPro" id="IPR046233">
    <property type="entry name" value="DUF6266"/>
</dbReference>
<gene>
    <name evidence="2" type="ORF">EZ444_01825</name>
</gene>
<name>A0A4R0NFZ5_9SPHI</name>
<keyword evidence="1" id="KW-1133">Transmembrane helix</keyword>
<organism evidence="2 3">
    <name type="scientific">Pedobacter hiemivivus</name>
    <dbReference type="NCBI Taxonomy" id="2530454"/>
    <lineage>
        <taxon>Bacteria</taxon>
        <taxon>Pseudomonadati</taxon>
        <taxon>Bacteroidota</taxon>
        <taxon>Sphingobacteriia</taxon>
        <taxon>Sphingobacteriales</taxon>
        <taxon>Sphingobacteriaceae</taxon>
        <taxon>Pedobacter</taxon>
    </lineage>
</organism>
<feature type="transmembrane region" description="Helical" evidence="1">
    <location>
        <begin position="12"/>
        <end position="30"/>
    </location>
</feature>
<evidence type="ECO:0000256" key="1">
    <source>
        <dbReference type="SAM" id="Phobius"/>
    </source>
</evidence>
<comment type="caution">
    <text evidence="2">The sequence shown here is derived from an EMBL/GenBank/DDBJ whole genome shotgun (WGS) entry which is preliminary data.</text>
</comment>
<dbReference type="Proteomes" id="UP000291117">
    <property type="component" value="Unassembled WGS sequence"/>
</dbReference>
<protein>
    <submittedName>
        <fullName evidence="2">Uncharacterized protein</fullName>
    </submittedName>
</protein>
<keyword evidence="3" id="KW-1185">Reference proteome</keyword>
<evidence type="ECO:0000313" key="3">
    <source>
        <dbReference type="Proteomes" id="UP000291117"/>
    </source>
</evidence>
<evidence type="ECO:0000313" key="2">
    <source>
        <dbReference type="EMBL" id="TCC99440.1"/>
    </source>
</evidence>
<dbReference type="Pfam" id="PF19781">
    <property type="entry name" value="DUF6266"/>
    <property type="match status" value="1"/>
</dbReference>
<reference evidence="2 3" key="1">
    <citation type="submission" date="2019-02" db="EMBL/GenBank/DDBJ databases">
        <title>Pedobacter sp. RP-3-8 sp. nov., isolated from Arctic soil.</title>
        <authorList>
            <person name="Dahal R.H."/>
        </authorList>
    </citation>
    <scope>NUCLEOTIDE SEQUENCE [LARGE SCALE GENOMIC DNA]</scope>
    <source>
        <strain evidence="2 3">RP-3-8</strain>
    </source>
</reference>
<dbReference type="RefSeq" id="WP_131606648.1">
    <property type="nucleotide sequence ID" value="NZ_SJSM01000001.1"/>
</dbReference>
<dbReference type="AlphaFoldDB" id="A0A4R0NFZ5"/>